<protein>
    <submittedName>
        <fullName evidence="3">DUF4041 domain-containing protein</fullName>
    </submittedName>
</protein>
<evidence type="ECO:0000256" key="1">
    <source>
        <dbReference type="SAM" id="Coils"/>
    </source>
</evidence>
<proteinExistence type="predicted"/>
<dbReference type="Pfam" id="PF13250">
    <property type="entry name" value="SNIPE"/>
    <property type="match status" value="1"/>
</dbReference>
<dbReference type="InterPro" id="IPR018306">
    <property type="entry name" value="Phage_T5_Orf172_DNA-bd"/>
</dbReference>
<reference evidence="3 4" key="1">
    <citation type="submission" date="2019-10" db="EMBL/GenBank/DDBJ databases">
        <title>Streptococcus mitis of the oral and urogenital tracts.</title>
        <authorList>
            <person name="Price T."/>
            <person name="Mores C.R."/>
            <person name="Putonti C."/>
            <person name="Wolfe A.J."/>
        </authorList>
    </citation>
    <scope>NUCLEOTIDE SEQUENCE [LARGE SCALE GENOMIC DNA]</scope>
    <source>
        <strain evidence="3 4">SM16</strain>
    </source>
</reference>
<evidence type="ECO:0000259" key="2">
    <source>
        <dbReference type="SMART" id="SM00974"/>
    </source>
</evidence>
<accession>A0A7X1V5J6</accession>
<name>A0A7X1V5J6_STRMT</name>
<dbReference type="Proteomes" id="UP000467560">
    <property type="component" value="Unassembled WGS sequence"/>
</dbReference>
<sequence length="417" mass="48471">MGLFNFGKPKDEILEAKLQKLTDDIEIKKVDLAKLEQQIKKGKEVISLDTELAQKRNELAQLNEEIAVANGSLNLQEFGFFERQYSFSDSTKYKDKLDSLRMQQKSMVKNGIAGRIITPMLLDNSKSKGKAMQNQLIKAALRGFNGEADALLVKVSVVNVDNKIKALRKVFEQLNKMYSRNLIEITYTYLDLKIEELRLAAEYELQKQEEKELLREQREKEREDKKLQAEIKAKRKQLEKDRDHFKNMVAKVTELLKEAKNDEVDELRRQLAEYQDKLSELDEIEEDIDYREGHATAGYVYVISNIGSFGEDVYKIGVTRRLEPLERIRELSSASVPFQFDVHALIFSEEAFALETELHNQLANYKVNKVNGRKEYFKVPFAIIKEILDTHKELTVEMIENAEAFEYRQTKAIEEQQ</sequence>
<dbReference type="InterPro" id="IPR025280">
    <property type="entry name" value="SNIPE"/>
</dbReference>
<feature type="domain" description="Bacteriophage T5 Orf172 DNA-binding" evidence="2">
    <location>
        <begin position="308"/>
        <end position="391"/>
    </location>
</feature>
<dbReference type="AlphaFoldDB" id="A0A7X1V5J6"/>
<dbReference type="SMART" id="SM00974">
    <property type="entry name" value="T5orf172"/>
    <property type="match status" value="1"/>
</dbReference>
<evidence type="ECO:0000313" key="4">
    <source>
        <dbReference type="Proteomes" id="UP000467560"/>
    </source>
</evidence>
<keyword evidence="1" id="KW-0175">Coiled coil</keyword>
<evidence type="ECO:0000313" key="3">
    <source>
        <dbReference type="EMBL" id="MQQ52888.1"/>
    </source>
</evidence>
<comment type="caution">
    <text evidence="3">The sequence shown here is derived from an EMBL/GenBank/DDBJ whole genome shotgun (WGS) entry which is preliminary data.</text>
</comment>
<dbReference type="RefSeq" id="WP_153225610.1">
    <property type="nucleotide sequence ID" value="NZ_WIJK01000023.1"/>
</dbReference>
<feature type="coiled-coil region" evidence="1">
    <location>
        <begin position="200"/>
        <end position="287"/>
    </location>
</feature>
<gene>
    <name evidence="3" type="ORF">GEZ89_08025</name>
</gene>
<dbReference type="EMBL" id="WIJK01000023">
    <property type="protein sequence ID" value="MQQ52888.1"/>
    <property type="molecule type" value="Genomic_DNA"/>
</dbReference>
<dbReference type="Pfam" id="PF10544">
    <property type="entry name" value="T5orf172"/>
    <property type="match status" value="1"/>
</dbReference>
<feature type="coiled-coil region" evidence="1">
    <location>
        <begin position="18"/>
        <end position="72"/>
    </location>
</feature>
<organism evidence="3 4">
    <name type="scientific">Streptococcus mitis</name>
    <dbReference type="NCBI Taxonomy" id="28037"/>
    <lineage>
        <taxon>Bacteria</taxon>
        <taxon>Bacillati</taxon>
        <taxon>Bacillota</taxon>
        <taxon>Bacilli</taxon>
        <taxon>Lactobacillales</taxon>
        <taxon>Streptococcaceae</taxon>
        <taxon>Streptococcus</taxon>
        <taxon>Streptococcus mitis group</taxon>
    </lineage>
</organism>